<dbReference type="Pfam" id="PF02594">
    <property type="entry name" value="DUF167"/>
    <property type="match status" value="1"/>
</dbReference>
<dbReference type="EMBL" id="NRSH01000057">
    <property type="protein sequence ID" value="MBK1726655.1"/>
    <property type="molecule type" value="Genomic_DNA"/>
</dbReference>
<dbReference type="Proteomes" id="UP000738126">
    <property type="component" value="Unassembled WGS sequence"/>
</dbReference>
<evidence type="ECO:0000256" key="3">
    <source>
        <dbReference type="SAM" id="MobiDB-lite"/>
    </source>
</evidence>
<evidence type="ECO:0000256" key="2">
    <source>
        <dbReference type="HAMAP-Rule" id="MF_00634"/>
    </source>
</evidence>
<gene>
    <name evidence="4" type="ORF">CKO13_06375</name>
</gene>
<dbReference type="PANTHER" id="PTHR13420">
    <property type="entry name" value="UPF0235 PROTEIN C15ORF40"/>
    <property type="match status" value="1"/>
</dbReference>
<evidence type="ECO:0000256" key="1">
    <source>
        <dbReference type="ARBA" id="ARBA00010364"/>
    </source>
</evidence>
<dbReference type="SMART" id="SM01152">
    <property type="entry name" value="DUF167"/>
    <property type="match status" value="1"/>
</dbReference>
<comment type="similarity">
    <text evidence="1 2">Belongs to the UPF0235 family.</text>
</comment>
<evidence type="ECO:0000313" key="5">
    <source>
        <dbReference type="Proteomes" id="UP000738126"/>
    </source>
</evidence>
<dbReference type="InterPro" id="IPR036591">
    <property type="entry name" value="YggU-like_sf"/>
</dbReference>
<name>A0ABS1E7D5_9GAMM</name>
<sequence length="105" mass="11381">MPWASIDELGRLTLRLRVTPRAKQEGLAVDGERLRVRLKAPPVDGKANAALAKLLARRFGAAKGAVQLVAGERGREKTVRIDAPSSWPEELPGPPDGLSLPDVRR</sequence>
<dbReference type="NCBIfam" id="TIGR00251">
    <property type="entry name" value="DUF167 family protein"/>
    <property type="match status" value="1"/>
</dbReference>
<protein>
    <recommendedName>
        <fullName evidence="2">UPF0235 protein CKO13_06375</fullName>
    </recommendedName>
</protein>
<comment type="caution">
    <text evidence="4">The sequence shown here is derived from an EMBL/GenBank/DDBJ whole genome shotgun (WGS) entry which is preliminary data.</text>
</comment>
<feature type="compositionally biased region" description="Low complexity" evidence="3">
    <location>
        <begin position="96"/>
        <end position="105"/>
    </location>
</feature>
<dbReference type="PANTHER" id="PTHR13420:SF7">
    <property type="entry name" value="UPF0235 PROTEIN C15ORF40"/>
    <property type="match status" value="1"/>
</dbReference>
<accession>A0ABS1E7D5</accession>
<dbReference type="HAMAP" id="MF_00634">
    <property type="entry name" value="UPF0235"/>
    <property type="match status" value="1"/>
</dbReference>
<dbReference type="SUPFAM" id="SSF69786">
    <property type="entry name" value="YggU-like"/>
    <property type="match status" value="1"/>
</dbReference>
<organism evidence="4 5">
    <name type="scientific">Halorhodospira neutriphila</name>
    <dbReference type="NCBI Taxonomy" id="168379"/>
    <lineage>
        <taxon>Bacteria</taxon>
        <taxon>Pseudomonadati</taxon>
        <taxon>Pseudomonadota</taxon>
        <taxon>Gammaproteobacteria</taxon>
        <taxon>Chromatiales</taxon>
        <taxon>Ectothiorhodospiraceae</taxon>
        <taxon>Halorhodospira</taxon>
    </lineage>
</organism>
<evidence type="ECO:0000313" key="4">
    <source>
        <dbReference type="EMBL" id="MBK1726655.1"/>
    </source>
</evidence>
<dbReference type="Gene3D" id="3.30.1200.10">
    <property type="entry name" value="YggU-like"/>
    <property type="match status" value="1"/>
</dbReference>
<keyword evidence="5" id="KW-1185">Reference proteome</keyword>
<reference evidence="4 5" key="1">
    <citation type="journal article" date="2020" name="Microorganisms">
        <title>Osmotic Adaptation and Compatible Solute Biosynthesis of Phototrophic Bacteria as Revealed from Genome Analyses.</title>
        <authorList>
            <person name="Imhoff J.F."/>
            <person name="Rahn T."/>
            <person name="Kunzel S."/>
            <person name="Keller A."/>
            <person name="Neulinger S.C."/>
        </authorList>
    </citation>
    <scope>NUCLEOTIDE SEQUENCE [LARGE SCALE GENOMIC DNA]</scope>
    <source>
        <strain evidence="4 5">DSM 15116</strain>
    </source>
</reference>
<dbReference type="RefSeq" id="WP_200258095.1">
    <property type="nucleotide sequence ID" value="NZ_NRSH01000057.1"/>
</dbReference>
<proteinExistence type="inferred from homology"/>
<feature type="region of interest" description="Disordered" evidence="3">
    <location>
        <begin position="73"/>
        <end position="105"/>
    </location>
</feature>
<dbReference type="InterPro" id="IPR003746">
    <property type="entry name" value="DUF167"/>
</dbReference>